<dbReference type="OrthoDB" id="8400810at2"/>
<gene>
    <name evidence="2" type="ORF">APT59_21085</name>
</gene>
<dbReference type="InterPro" id="IPR027056">
    <property type="entry name" value="Gluconate_2DH_su3"/>
</dbReference>
<dbReference type="EMBL" id="CP013987">
    <property type="protein sequence ID" value="ALZ86582.1"/>
    <property type="molecule type" value="Genomic_DNA"/>
</dbReference>
<dbReference type="KEGG" id="por:APT59_21085"/>
<feature type="chain" id="PRO_5006853292" evidence="1">
    <location>
        <begin position="38"/>
        <end position="243"/>
    </location>
</feature>
<protein>
    <submittedName>
        <fullName evidence="2">Gluconate 2-dehydrogenase</fullName>
    </submittedName>
</protein>
<organism evidence="2 3">
    <name type="scientific">Pseudomonas oryzihabitans</name>
    <dbReference type="NCBI Taxonomy" id="47885"/>
    <lineage>
        <taxon>Bacteria</taxon>
        <taxon>Pseudomonadati</taxon>
        <taxon>Pseudomonadota</taxon>
        <taxon>Gammaproteobacteria</taxon>
        <taxon>Pseudomonadales</taxon>
        <taxon>Pseudomonadaceae</taxon>
        <taxon>Pseudomonas</taxon>
    </lineage>
</organism>
<evidence type="ECO:0000313" key="3">
    <source>
        <dbReference type="Proteomes" id="UP000064137"/>
    </source>
</evidence>
<evidence type="ECO:0000256" key="1">
    <source>
        <dbReference type="SAM" id="SignalP"/>
    </source>
</evidence>
<evidence type="ECO:0000313" key="2">
    <source>
        <dbReference type="EMBL" id="ALZ86582.1"/>
    </source>
</evidence>
<dbReference type="Proteomes" id="UP000064137">
    <property type="component" value="Chromosome"/>
</dbReference>
<dbReference type="PROSITE" id="PS51318">
    <property type="entry name" value="TAT"/>
    <property type="match status" value="1"/>
</dbReference>
<dbReference type="InterPro" id="IPR006311">
    <property type="entry name" value="TAT_signal"/>
</dbReference>
<keyword evidence="1" id="KW-0732">Signal</keyword>
<dbReference type="RefSeq" id="WP_059316630.1">
    <property type="nucleotide sequence ID" value="NZ_CP013987.1"/>
</dbReference>
<reference evidence="2 3" key="1">
    <citation type="submission" date="2016-01" db="EMBL/GenBank/DDBJ databases">
        <title>Annotation of Pseudomonas oryzihabitans USDA-ARS-USMARC-56511.</title>
        <authorList>
            <person name="Harhay G.P."/>
            <person name="Harhay D.M."/>
            <person name="Smith T.P.L."/>
            <person name="Bono J.L."/>
            <person name="Heaton M.P."/>
            <person name="Clawson M.L."/>
            <person name="Chitko-Mckown C.G."/>
            <person name="Capik S.F."/>
            <person name="DeDonder K.D."/>
            <person name="Apley M.D."/>
            <person name="Lubbers B.V."/>
            <person name="White B.J."/>
            <person name="Larson R.L."/>
        </authorList>
    </citation>
    <scope>NUCLEOTIDE SEQUENCE [LARGE SCALE GENOMIC DNA]</scope>
    <source>
        <strain evidence="2 3">USDA-ARS-USMARC-56511</strain>
    </source>
</reference>
<feature type="signal peptide" evidence="1">
    <location>
        <begin position="1"/>
        <end position="37"/>
    </location>
</feature>
<dbReference type="Pfam" id="PF13618">
    <property type="entry name" value="Gluconate_2-dh3"/>
    <property type="match status" value="1"/>
</dbReference>
<accession>A0A0U4W9L7</accession>
<proteinExistence type="predicted"/>
<dbReference type="AlphaFoldDB" id="A0A0U4W9L7"/>
<sequence length="243" mass="26400">MSADDSVPARRDFLRKSLSLIPVVALAGGATSGLALAAPTPENKPGSSPRADHYQPVFFTAEEWAFVQAAVARLIPADELGPGALEAGAPEFIDRQMQTAYARGGLWYMQGPFAADAAPEMGYQSRLVPQDLYRLGIAAVDRWTRQQHGKVFAELAPAEQDATLKALEGGDATLDGVPAKLFFAQLLQNTKEGFYCDPLHGGNKELVGWKLVNFPGARADFMDWVERDERYPLPPVSIRGERG</sequence>
<name>A0A0U4W9L7_9PSED</name>